<keyword evidence="4" id="KW-0418">Kinase</keyword>
<evidence type="ECO:0000313" key="10">
    <source>
        <dbReference type="Proteomes" id="UP000279833"/>
    </source>
</evidence>
<dbReference type="STRING" id="6186.A0A183JXL2"/>
<dbReference type="AlphaFoldDB" id="A0A183JXL2"/>
<keyword evidence="1" id="KW-0723">Serine/threonine-protein kinase</keyword>
<dbReference type="PROSITE" id="PS00108">
    <property type="entry name" value="PROTEIN_KINASE_ST"/>
    <property type="match status" value="1"/>
</dbReference>
<reference evidence="9 10" key="2">
    <citation type="submission" date="2018-11" db="EMBL/GenBank/DDBJ databases">
        <authorList>
            <consortium name="Pathogen Informatics"/>
        </authorList>
    </citation>
    <scope>NUCLEOTIDE SEQUENCE [LARGE SCALE GENOMIC DNA]</scope>
    <source>
        <strain evidence="9">Dakar</strain>
        <strain evidence="10">Dakar, Senegal</strain>
    </source>
</reference>
<dbReference type="PROSITE" id="PS50011">
    <property type="entry name" value="PROTEIN_KINASE_DOM"/>
    <property type="match status" value="1"/>
</dbReference>
<evidence type="ECO:0000256" key="3">
    <source>
        <dbReference type="ARBA" id="ARBA00022741"/>
    </source>
</evidence>
<reference evidence="11" key="1">
    <citation type="submission" date="2016-06" db="UniProtKB">
        <authorList>
            <consortium name="WormBaseParasite"/>
        </authorList>
    </citation>
    <scope>IDENTIFICATION</scope>
</reference>
<dbReference type="InterPro" id="IPR011009">
    <property type="entry name" value="Kinase-like_dom_sf"/>
</dbReference>
<evidence type="ECO:0000313" key="9">
    <source>
        <dbReference type="EMBL" id="VDP26320.1"/>
    </source>
</evidence>
<dbReference type="SMART" id="SM00220">
    <property type="entry name" value="S_TKc"/>
    <property type="match status" value="1"/>
</dbReference>
<dbReference type="PANTHER" id="PTHR24055">
    <property type="entry name" value="MITOGEN-ACTIVATED PROTEIN KINASE"/>
    <property type="match status" value="1"/>
</dbReference>
<feature type="domain" description="Protein kinase" evidence="8">
    <location>
        <begin position="77"/>
        <end position="383"/>
    </location>
</feature>
<proteinExistence type="predicted"/>
<dbReference type="EMBL" id="UZAK01032352">
    <property type="protein sequence ID" value="VDP26320.1"/>
    <property type="molecule type" value="Genomic_DNA"/>
</dbReference>
<evidence type="ECO:0000256" key="4">
    <source>
        <dbReference type="ARBA" id="ARBA00022777"/>
    </source>
</evidence>
<dbReference type="InterPro" id="IPR017441">
    <property type="entry name" value="Protein_kinase_ATP_BS"/>
</dbReference>
<dbReference type="Gene3D" id="3.30.200.20">
    <property type="entry name" value="Phosphorylase Kinase, domain 1"/>
    <property type="match status" value="1"/>
</dbReference>
<dbReference type="FunFam" id="1.10.510.10:FF:000624">
    <property type="entry name" value="Mitogen-activated protein kinase"/>
    <property type="match status" value="1"/>
</dbReference>
<evidence type="ECO:0000256" key="6">
    <source>
        <dbReference type="PROSITE-ProRule" id="PRU10141"/>
    </source>
</evidence>
<dbReference type="InterPro" id="IPR000719">
    <property type="entry name" value="Prot_kinase_dom"/>
</dbReference>
<keyword evidence="10" id="KW-1185">Reference proteome</keyword>
<feature type="binding site" evidence="6">
    <location>
        <position position="106"/>
    </location>
    <ligand>
        <name>ATP</name>
        <dbReference type="ChEBI" id="CHEBI:30616"/>
    </ligand>
</feature>
<evidence type="ECO:0000256" key="7">
    <source>
        <dbReference type="SAM" id="MobiDB-lite"/>
    </source>
</evidence>
<dbReference type="InterPro" id="IPR008271">
    <property type="entry name" value="Ser/Thr_kinase_AS"/>
</dbReference>
<evidence type="ECO:0000313" key="11">
    <source>
        <dbReference type="WBParaSite" id="SCUD_0000745901-mRNA-1"/>
    </source>
</evidence>
<keyword evidence="3 6" id="KW-0547">Nucleotide-binding</keyword>
<dbReference type="Pfam" id="PF00069">
    <property type="entry name" value="Pkinase"/>
    <property type="match status" value="1"/>
</dbReference>
<protein>
    <submittedName>
        <fullName evidence="11">Protein kinase domain-containing protein</fullName>
    </submittedName>
</protein>
<gene>
    <name evidence="9" type="ORF">SCUD_LOCUS7459</name>
</gene>
<accession>A0A183JXL2</accession>
<dbReference type="GO" id="GO:0005524">
    <property type="term" value="F:ATP binding"/>
    <property type="evidence" value="ECO:0007669"/>
    <property type="project" value="UniProtKB-UniRule"/>
</dbReference>
<dbReference type="WBParaSite" id="SCUD_0000745901-mRNA-1">
    <property type="protein sequence ID" value="SCUD_0000745901-mRNA-1"/>
    <property type="gene ID" value="SCUD_0000745901"/>
</dbReference>
<dbReference type="InterPro" id="IPR050117">
    <property type="entry name" value="MAPK"/>
</dbReference>
<sequence>MSTTVVGQRPAPHRPFRGLVQVGYTPSRATPPATPVDATTTREEALLATSVNGCITGVSHIKPFFLPPRGQGEGNHGSVEKGLGYGAFGVVWSVIDPRDGQKVALKRIPRVFHNPITAKRVHRELKMLSCLKHENVSRNQCIDDCILDVNQSHVVNNRVYFALIFHLFIRTYFLFELMQTDLHKIIVSPQPLSLDHVKIFVYQILRGLKYLHSARIIHRDIKPGNMLVNSNCLLKICDFGLARIDDPFGEAVLTQEVVTQYYRSPELLMEATRYSYAVDIWSVGCTFAELLGRRILFPARSPLEQLELIINLTGSPSPGDLESCHPDACCFVLSSRLRDPNLSILYALTPDVNELTVHLLGSMLKFNPRQRISATDALNHPFLEEARLRYHSCMCSCCHDVTLNSVNDDNVQTTAGFCCAPSSSASSSCASSSTPSSDSIQSINGKCLHRYEAKTAANAMPSGSGNSTFSSNATNTSGPTPRRRYFHDLDPICSILLPLDLDSGFRRLSDAKRVLWDGIQEYYRRDDRLTRVVLNRNAANYNSFINSSVAQAKEIPASHRWH</sequence>
<dbReference type="Proteomes" id="UP000279833">
    <property type="component" value="Unassembled WGS sequence"/>
</dbReference>
<feature type="compositionally biased region" description="Low complexity" evidence="7">
    <location>
        <begin position="462"/>
        <end position="478"/>
    </location>
</feature>
<dbReference type="PROSITE" id="PS00107">
    <property type="entry name" value="PROTEIN_KINASE_ATP"/>
    <property type="match status" value="1"/>
</dbReference>
<evidence type="ECO:0000259" key="8">
    <source>
        <dbReference type="PROSITE" id="PS50011"/>
    </source>
</evidence>
<dbReference type="SUPFAM" id="SSF56112">
    <property type="entry name" value="Protein kinase-like (PK-like)"/>
    <property type="match status" value="1"/>
</dbReference>
<evidence type="ECO:0000256" key="2">
    <source>
        <dbReference type="ARBA" id="ARBA00022679"/>
    </source>
</evidence>
<evidence type="ECO:0000256" key="1">
    <source>
        <dbReference type="ARBA" id="ARBA00022527"/>
    </source>
</evidence>
<dbReference type="GO" id="GO:0004674">
    <property type="term" value="F:protein serine/threonine kinase activity"/>
    <property type="evidence" value="ECO:0007669"/>
    <property type="project" value="UniProtKB-KW"/>
</dbReference>
<keyword evidence="5 6" id="KW-0067">ATP-binding</keyword>
<feature type="region of interest" description="Disordered" evidence="7">
    <location>
        <begin position="458"/>
        <end position="481"/>
    </location>
</feature>
<name>A0A183JXL2_9TREM</name>
<dbReference type="Gene3D" id="1.10.510.10">
    <property type="entry name" value="Transferase(Phosphotransferase) domain 1"/>
    <property type="match status" value="1"/>
</dbReference>
<organism evidence="11">
    <name type="scientific">Schistosoma curassoni</name>
    <dbReference type="NCBI Taxonomy" id="6186"/>
    <lineage>
        <taxon>Eukaryota</taxon>
        <taxon>Metazoa</taxon>
        <taxon>Spiralia</taxon>
        <taxon>Lophotrochozoa</taxon>
        <taxon>Platyhelminthes</taxon>
        <taxon>Trematoda</taxon>
        <taxon>Digenea</taxon>
        <taxon>Strigeidida</taxon>
        <taxon>Schistosomatoidea</taxon>
        <taxon>Schistosomatidae</taxon>
        <taxon>Schistosoma</taxon>
    </lineage>
</organism>
<keyword evidence="2" id="KW-0808">Transferase</keyword>
<evidence type="ECO:0000256" key="5">
    <source>
        <dbReference type="ARBA" id="ARBA00022840"/>
    </source>
</evidence>